<reference evidence="1" key="1">
    <citation type="journal article" date="2014" name="Front. Microbiol.">
        <title>High frequency of phylogenetically diverse reductive dehalogenase-homologous genes in deep subseafloor sedimentary metagenomes.</title>
        <authorList>
            <person name="Kawai M."/>
            <person name="Futagami T."/>
            <person name="Toyoda A."/>
            <person name="Takaki Y."/>
            <person name="Nishi S."/>
            <person name="Hori S."/>
            <person name="Arai W."/>
            <person name="Tsubouchi T."/>
            <person name="Morono Y."/>
            <person name="Uchiyama I."/>
            <person name="Ito T."/>
            <person name="Fujiyama A."/>
            <person name="Inagaki F."/>
            <person name="Takami H."/>
        </authorList>
    </citation>
    <scope>NUCLEOTIDE SEQUENCE</scope>
    <source>
        <strain evidence="1">Expedition CK06-06</strain>
    </source>
</reference>
<evidence type="ECO:0000313" key="1">
    <source>
        <dbReference type="EMBL" id="GAG59832.1"/>
    </source>
</evidence>
<dbReference type="AlphaFoldDB" id="X0ZP39"/>
<gene>
    <name evidence="1" type="ORF">S01H4_12023</name>
</gene>
<feature type="non-terminal residue" evidence="1">
    <location>
        <position position="1"/>
    </location>
</feature>
<accession>X0ZP39</accession>
<organism evidence="1">
    <name type="scientific">marine sediment metagenome</name>
    <dbReference type="NCBI Taxonomy" id="412755"/>
    <lineage>
        <taxon>unclassified sequences</taxon>
        <taxon>metagenomes</taxon>
        <taxon>ecological metagenomes</taxon>
    </lineage>
</organism>
<protein>
    <submittedName>
        <fullName evidence="1">Uncharacterized protein</fullName>
    </submittedName>
</protein>
<comment type="caution">
    <text evidence="1">The sequence shown here is derived from an EMBL/GenBank/DDBJ whole genome shotgun (WGS) entry which is preliminary data.</text>
</comment>
<dbReference type="EMBL" id="BART01005018">
    <property type="protein sequence ID" value="GAG59832.1"/>
    <property type="molecule type" value="Genomic_DNA"/>
</dbReference>
<proteinExistence type="predicted"/>
<sequence length="77" mass="8743">NSYLSDWEKVDVTDPSTWHLFRSEMREGGFSDVEIDRVMAGVISVNALSEAKIEAARERFLLLRQEQQDALSSPKEG</sequence>
<name>X0ZP39_9ZZZZ</name>